<feature type="compositionally biased region" description="Acidic residues" evidence="1">
    <location>
        <begin position="138"/>
        <end position="147"/>
    </location>
</feature>
<feature type="domain" description="OCRE" evidence="2">
    <location>
        <begin position="319"/>
        <end position="368"/>
    </location>
</feature>
<reference evidence="3" key="1">
    <citation type="submission" date="2021-05" db="EMBL/GenBank/DDBJ databases">
        <title>The genome of the haptophyte Pavlova lutheri (Diacronema luteri, Pavlovales) - a model for lipid biosynthesis in eukaryotic algae.</title>
        <authorList>
            <person name="Hulatt C.J."/>
            <person name="Posewitz M.C."/>
        </authorList>
    </citation>
    <scope>NUCLEOTIDE SEQUENCE</scope>
    <source>
        <strain evidence="3">NIVA-4/92</strain>
    </source>
</reference>
<dbReference type="InterPro" id="IPR039905">
    <property type="entry name" value="CD2BP2/Lin1"/>
</dbReference>
<evidence type="ECO:0000313" key="3">
    <source>
        <dbReference type="EMBL" id="KAG8468352.1"/>
    </source>
</evidence>
<accession>A0A8J6CB50</accession>
<feature type="compositionally biased region" description="Basic and acidic residues" evidence="1">
    <location>
        <begin position="1"/>
        <end position="12"/>
    </location>
</feature>
<feature type="region of interest" description="Disordered" evidence="1">
    <location>
        <begin position="123"/>
        <end position="150"/>
    </location>
</feature>
<dbReference type="GO" id="GO:0005682">
    <property type="term" value="C:U5 snRNP"/>
    <property type="evidence" value="ECO:0007669"/>
    <property type="project" value="InterPro"/>
</dbReference>
<sequence>MTEKRSLTHLADKFNTADVPPGYVPGRGRGVSGFSQPPADFVPRGRGASSSGARAASSAGAGPARRAPPARFALGEEEKNTGVNFARTNDYEERGLTIDWQEAGYEVEPFNLDAEREAGAFDDQGAYIPKRRRGKDEASDDESDAADASDAWLTSMDEMKESDEKVAKRQRAALLANERLARAERDDDETADVPALKVACAALLQPGETVLQALRRLGGGGASSAGRGRGARAGVDAGVARAAARDGVDKARFDELTDVASRLMSAGHVTVYSETREALGAPSGADAARAAAIASASAHADADEVAVLDGAHAKWSGAHSGYVLDEPSGCYFHASTGFYFDPRTQLHWDARVQPPQYYYYDNATGAYTLWQPAHAAPAGAPAASG</sequence>
<evidence type="ECO:0000313" key="4">
    <source>
        <dbReference type="Proteomes" id="UP000751190"/>
    </source>
</evidence>
<dbReference type="OrthoDB" id="331341at2759"/>
<name>A0A8J6CB50_DIALT</name>
<feature type="region of interest" description="Disordered" evidence="1">
    <location>
        <begin position="1"/>
        <end position="90"/>
    </location>
</feature>
<gene>
    <name evidence="3" type="ORF">KFE25_013435</name>
</gene>
<dbReference type="PANTHER" id="PTHR13138:SF3">
    <property type="entry name" value="CD2 ANTIGEN CYTOPLASMIC TAIL-BINDING PROTEIN 2"/>
    <property type="match status" value="1"/>
</dbReference>
<dbReference type="AlphaFoldDB" id="A0A8J6CB50"/>
<proteinExistence type="predicted"/>
<comment type="caution">
    <text evidence="3">The sequence shown here is derived from an EMBL/GenBank/DDBJ whole genome shotgun (WGS) entry which is preliminary data.</text>
</comment>
<keyword evidence="4" id="KW-1185">Reference proteome</keyword>
<evidence type="ECO:0000259" key="2">
    <source>
        <dbReference type="Pfam" id="PF17780"/>
    </source>
</evidence>
<feature type="compositionally biased region" description="Low complexity" evidence="1">
    <location>
        <begin position="44"/>
        <end position="71"/>
    </location>
</feature>
<dbReference type="Proteomes" id="UP000751190">
    <property type="component" value="Unassembled WGS sequence"/>
</dbReference>
<organism evidence="3 4">
    <name type="scientific">Diacronema lutheri</name>
    <name type="common">Unicellular marine alga</name>
    <name type="synonym">Monochrysis lutheri</name>
    <dbReference type="NCBI Taxonomy" id="2081491"/>
    <lineage>
        <taxon>Eukaryota</taxon>
        <taxon>Haptista</taxon>
        <taxon>Haptophyta</taxon>
        <taxon>Pavlovophyceae</taxon>
        <taxon>Pavlovales</taxon>
        <taxon>Pavlovaceae</taxon>
        <taxon>Diacronema</taxon>
    </lineage>
</organism>
<dbReference type="InterPro" id="IPR041591">
    <property type="entry name" value="OCRE"/>
</dbReference>
<dbReference type="Pfam" id="PF17780">
    <property type="entry name" value="OCRE"/>
    <property type="match status" value="1"/>
</dbReference>
<dbReference type="PANTHER" id="PTHR13138">
    <property type="entry name" value="PROTEIN LIN1"/>
    <property type="match status" value="1"/>
</dbReference>
<protein>
    <recommendedName>
        <fullName evidence="2">OCRE domain-containing protein</fullName>
    </recommendedName>
</protein>
<dbReference type="EMBL" id="JAGTXO010000004">
    <property type="protein sequence ID" value="KAG8468352.1"/>
    <property type="molecule type" value="Genomic_DNA"/>
</dbReference>
<evidence type="ECO:0000256" key="1">
    <source>
        <dbReference type="SAM" id="MobiDB-lite"/>
    </source>
</evidence>